<feature type="domain" description="Xylose isomerase-like TIM barrel" evidence="4">
    <location>
        <begin position="137"/>
        <end position="291"/>
    </location>
</feature>
<dbReference type="Pfam" id="PF01261">
    <property type="entry name" value="AP_endonuc_2"/>
    <property type="match status" value="1"/>
</dbReference>
<keyword evidence="2" id="KW-0464">Manganese</keyword>
<comment type="caution">
    <text evidence="5">The sequence shown here is derived from an EMBL/GenBank/DDBJ whole genome shotgun (WGS) entry which is preliminary data.</text>
</comment>
<evidence type="ECO:0000256" key="2">
    <source>
        <dbReference type="ARBA" id="ARBA00023211"/>
    </source>
</evidence>
<gene>
    <name evidence="5" type="primary">rhaI</name>
    <name evidence="5" type="ORF">CO661_20215</name>
</gene>
<accession>A0A2A6LTU3</accession>
<dbReference type="PANTHER" id="PTHR30268:SF0">
    <property type="entry name" value="L-RHAMNOSE ISOMERASE"/>
    <property type="match status" value="1"/>
</dbReference>
<organism evidence="5 6">
    <name type="scientific">Rhizobium fredii</name>
    <name type="common">Sinorhizobium fredii</name>
    <dbReference type="NCBI Taxonomy" id="380"/>
    <lineage>
        <taxon>Bacteria</taxon>
        <taxon>Pseudomonadati</taxon>
        <taxon>Pseudomonadota</taxon>
        <taxon>Alphaproteobacteria</taxon>
        <taxon>Hyphomicrobiales</taxon>
        <taxon>Rhizobiaceae</taxon>
        <taxon>Sinorhizobium/Ensifer group</taxon>
        <taxon>Sinorhizobium</taxon>
    </lineage>
</organism>
<sequence>MTNMISTSVIEAENARRQEALRRDYEGLGERLSRRDIDIDAIKQKVAAYGVAVPSWGVGTGGTRFARFPELGEPRNIFDKLEDCGVIQQFTRATPTVSLHIPWDKVPDLAGLRERGSALGLGFDAMNSNTFSDAPGQAHSYKFGSLTHNDAATRRQAVEHNLECIEIGKALGSKALTVWIGDGSNFPGQSNFTRAFERYLDSMKAIYAALPEDWRVFTEHKMYEPAFYSTVVQDWGTNYLIAQELGPKAFCLVDLGHHAPNVNIEMLVARLIQFKKLGGFHFNDSKYGDDDLDTGSIDPYRLFLVFNELVDAETRAAEGFNPAHMLDQSHNVTDPIESLMTSAMEVGRAYAQALLVDRQALEGHQQENDALMASETLKAAFRTDVEAILAMARLESGGAIAPVATYRASGYRAKVAAKRPSVAGGGGGIV</sequence>
<dbReference type="GO" id="GO:0046872">
    <property type="term" value="F:metal ion binding"/>
    <property type="evidence" value="ECO:0007669"/>
    <property type="project" value="UniProtKB-KW"/>
</dbReference>
<dbReference type="Proteomes" id="UP000220353">
    <property type="component" value="Unassembled WGS sequence"/>
</dbReference>
<dbReference type="SUPFAM" id="SSF51658">
    <property type="entry name" value="Xylose isomerase-like"/>
    <property type="match status" value="1"/>
</dbReference>
<dbReference type="InterPro" id="IPR050337">
    <property type="entry name" value="L-rhamnose_isomerase"/>
</dbReference>
<dbReference type="NCBIfam" id="TIGR02629">
    <property type="entry name" value="L_rham_iso_rhiz"/>
    <property type="match status" value="1"/>
</dbReference>
<evidence type="ECO:0000256" key="3">
    <source>
        <dbReference type="ARBA" id="ARBA00023235"/>
    </source>
</evidence>
<keyword evidence="3 5" id="KW-0413">Isomerase</keyword>
<proteinExistence type="predicted"/>
<reference evidence="5 6" key="1">
    <citation type="submission" date="2017-09" db="EMBL/GenBank/DDBJ databases">
        <title>Comparative genomics of rhizobia isolated from Phaseolus vulgaris in China.</title>
        <authorList>
            <person name="Tong W."/>
        </authorList>
    </citation>
    <scope>NUCLEOTIDE SEQUENCE [LARGE SCALE GENOMIC DNA]</scope>
    <source>
        <strain evidence="5 6">PCH1</strain>
    </source>
</reference>
<name>A0A2A6LTU3_RHIFR</name>
<evidence type="ECO:0000256" key="1">
    <source>
        <dbReference type="ARBA" id="ARBA00022723"/>
    </source>
</evidence>
<keyword evidence="1" id="KW-0479">Metal-binding</keyword>
<dbReference type="AlphaFoldDB" id="A0A2A6LTU3"/>
<dbReference type="EMBL" id="NWTC01000016">
    <property type="protein sequence ID" value="PDT45984.1"/>
    <property type="molecule type" value="Genomic_DNA"/>
</dbReference>
<dbReference type="InterPro" id="IPR036237">
    <property type="entry name" value="Xyl_isomerase-like_sf"/>
</dbReference>
<evidence type="ECO:0000259" key="4">
    <source>
        <dbReference type="Pfam" id="PF01261"/>
    </source>
</evidence>
<dbReference type="GO" id="GO:0016853">
    <property type="term" value="F:isomerase activity"/>
    <property type="evidence" value="ECO:0007669"/>
    <property type="project" value="UniProtKB-KW"/>
</dbReference>
<dbReference type="Gene3D" id="3.20.20.150">
    <property type="entry name" value="Divalent-metal-dependent TIM barrel enzymes"/>
    <property type="match status" value="1"/>
</dbReference>
<protein>
    <submittedName>
        <fullName evidence="5">L-rhamnose catabolism isomerase</fullName>
    </submittedName>
</protein>
<dbReference type="RefSeq" id="WP_037434440.1">
    <property type="nucleotide sequence ID" value="NZ_NWTC01000016.1"/>
</dbReference>
<dbReference type="InterPro" id="IPR013022">
    <property type="entry name" value="Xyl_isomerase-like_TIM-brl"/>
</dbReference>
<dbReference type="PANTHER" id="PTHR30268">
    <property type="entry name" value="L-RHAMNOSE ISOMERASE"/>
    <property type="match status" value="1"/>
</dbReference>
<evidence type="ECO:0000313" key="5">
    <source>
        <dbReference type="EMBL" id="PDT45984.1"/>
    </source>
</evidence>
<dbReference type="InterPro" id="IPR013451">
    <property type="entry name" value="L_rhamnose_iso"/>
</dbReference>
<evidence type="ECO:0000313" key="6">
    <source>
        <dbReference type="Proteomes" id="UP000220353"/>
    </source>
</evidence>